<dbReference type="RefSeq" id="WP_021098130.1">
    <property type="nucleotide sequence ID" value="NZ_KE557321.1"/>
</dbReference>
<dbReference type="OrthoDB" id="7784409at2"/>
<comment type="caution">
    <text evidence="3">The sequence shown here is derived from an EMBL/GenBank/DDBJ whole genome shotgun (WGS) entry which is preliminary data.</text>
</comment>
<evidence type="ECO:0000313" key="4">
    <source>
        <dbReference type="Proteomes" id="UP000015346"/>
    </source>
</evidence>
<sequence length="159" mass="17301">MRRFLPALPLLLLLAAPLAAQTPAEQDRDRGFLTGLIEDALSSSARSVVIEGFEGALSSRASVESLIIADREGVWFRAEDLVLDWNRSALLRGRIEVQELSAGRIEIIRPPLPDPALPRPRGDPLQPSRTAGLHRDRPDPQRPHRAGRGPAGSADRPGS</sequence>
<keyword evidence="4" id="KW-1185">Reference proteome</keyword>
<keyword evidence="2" id="KW-0732">Signal</keyword>
<feature type="chain" id="PRO_5004568240" evidence="2">
    <location>
        <begin position="21"/>
        <end position="159"/>
    </location>
</feature>
<reference evidence="3 4" key="1">
    <citation type="journal article" date="2013" name="Stand. Genomic Sci.">
        <title>Genome sequence of the reddish-pigmented Rubellimicrobium thermophilum type strain (DSM 16684(T)), a member of the Roseobacter clade.</title>
        <authorList>
            <person name="Fiebig A."/>
            <person name="Riedel T."/>
            <person name="Gronow S."/>
            <person name="Petersen J."/>
            <person name="Klenk H.P."/>
            <person name="Goker M."/>
        </authorList>
    </citation>
    <scope>NUCLEOTIDE SEQUENCE [LARGE SCALE GENOMIC DNA]</scope>
    <source>
        <strain evidence="3 4">DSM 16684</strain>
    </source>
</reference>
<evidence type="ECO:0000256" key="2">
    <source>
        <dbReference type="SAM" id="SignalP"/>
    </source>
</evidence>
<gene>
    <name evidence="3" type="ORF">ruthe_02046</name>
</gene>
<accession>S9QTK9</accession>
<feature type="compositionally biased region" description="Basic and acidic residues" evidence="1">
    <location>
        <begin position="133"/>
        <end position="142"/>
    </location>
</feature>
<dbReference type="Proteomes" id="UP000015346">
    <property type="component" value="Unassembled WGS sequence"/>
</dbReference>
<dbReference type="AlphaFoldDB" id="S9QTK9"/>
<feature type="signal peptide" evidence="2">
    <location>
        <begin position="1"/>
        <end position="20"/>
    </location>
</feature>
<protein>
    <submittedName>
        <fullName evidence="3">Uncharacterized protein</fullName>
    </submittedName>
</protein>
<evidence type="ECO:0000256" key="1">
    <source>
        <dbReference type="SAM" id="MobiDB-lite"/>
    </source>
</evidence>
<dbReference type="PATRIC" id="fig|1123069.3.peg.2018"/>
<feature type="region of interest" description="Disordered" evidence="1">
    <location>
        <begin position="109"/>
        <end position="159"/>
    </location>
</feature>
<organism evidence="3 4">
    <name type="scientific">Rubellimicrobium thermophilum DSM 16684</name>
    <dbReference type="NCBI Taxonomy" id="1123069"/>
    <lineage>
        <taxon>Bacteria</taxon>
        <taxon>Pseudomonadati</taxon>
        <taxon>Pseudomonadota</taxon>
        <taxon>Alphaproteobacteria</taxon>
        <taxon>Rhodobacterales</taxon>
        <taxon>Roseobacteraceae</taxon>
        <taxon>Rubellimicrobium</taxon>
    </lineage>
</organism>
<proteinExistence type="predicted"/>
<evidence type="ECO:0000313" key="3">
    <source>
        <dbReference type="EMBL" id="EPX84686.1"/>
    </source>
</evidence>
<name>S9QTK9_9RHOB</name>
<dbReference type="EMBL" id="AOLV01000020">
    <property type="protein sequence ID" value="EPX84686.1"/>
    <property type="molecule type" value="Genomic_DNA"/>
</dbReference>
<dbReference type="HOGENOM" id="CLU_1659440_0_0_5"/>
<dbReference type="STRING" id="1123069.ruthe_02046"/>